<proteinExistence type="predicted"/>
<gene>
    <name evidence="2" type="ORF">GCM10023230_21630</name>
</gene>
<dbReference type="Proteomes" id="UP001500141">
    <property type="component" value="Unassembled WGS sequence"/>
</dbReference>
<evidence type="ECO:0000313" key="2">
    <source>
        <dbReference type="EMBL" id="GAA4771088.1"/>
    </source>
</evidence>
<keyword evidence="3" id="KW-1185">Reference proteome</keyword>
<sequence length="98" mass="10700">MMKNFEAAPPGDYYDKNGNHLGSDGKNDDKAYFADGINSDGSFKNAKELSVSNSVLNQLANTVAEESSGNWKESFAIASTIVNLSNYKNKNCFIYTSN</sequence>
<feature type="region of interest" description="Disordered" evidence="1">
    <location>
        <begin position="1"/>
        <end position="21"/>
    </location>
</feature>
<dbReference type="EMBL" id="BAABIP010000018">
    <property type="protein sequence ID" value="GAA4771088.1"/>
    <property type="molecule type" value="Genomic_DNA"/>
</dbReference>
<comment type="caution">
    <text evidence="2">The sequence shown here is derived from an EMBL/GenBank/DDBJ whole genome shotgun (WGS) entry which is preliminary data.</text>
</comment>
<evidence type="ECO:0000313" key="3">
    <source>
        <dbReference type="Proteomes" id="UP001500141"/>
    </source>
</evidence>
<dbReference type="RefSeq" id="WP_264544538.1">
    <property type="nucleotide sequence ID" value="NZ_BAABIP010000018.1"/>
</dbReference>
<name>A0ABP9A0J6_9FLAO</name>
<organism evidence="2 3">
    <name type="scientific">Flavobacterium hankyongi</name>
    <dbReference type="NCBI Taxonomy" id="1176532"/>
    <lineage>
        <taxon>Bacteria</taxon>
        <taxon>Pseudomonadati</taxon>
        <taxon>Bacteroidota</taxon>
        <taxon>Flavobacteriia</taxon>
        <taxon>Flavobacteriales</taxon>
        <taxon>Flavobacteriaceae</taxon>
        <taxon>Flavobacterium</taxon>
    </lineage>
</organism>
<protein>
    <submittedName>
        <fullName evidence="2">Uncharacterized protein</fullName>
    </submittedName>
</protein>
<accession>A0ABP9A0J6</accession>
<reference evidence="3" key="1">
    <citation type="journal article" date="2019" name="Int. J. Syst. Evol. Microbiol.">
        <title>The Global Catalogue of Microorganisms (GCM) 10K type strain sequencing project: providing services to taxonomists for standard genome sequencing and annotation.</title>
        <authorList>
            <consortium name="The Broad Institute Genomics Platform"/>
            <consortium name="The Broad Institute Genome Sequencing Center for Infectious Disease"/>
            <person name="Wu L."/>
            <person name="Ma J."/>
        </authorList>
    </citation>
    <scope>NUCLEOTIDE SEQUENCE [LARGE SCALE GENOMIC DNA]</scope>
    <source>
        <strain evidence="3">JCM 18198</strain>
    </source>
</reference>
<evidence type="ECO:0000256" key="1">
    <source>
        <dbReference type="SAM" id="MobiDB-lite"/>
    </source>
</evidence>